<dbReference type="Pfam" id="PF07690">
    <property type="entry name" value="MFS_1"/>
    <property type="match status" value="1"/>
</dbReference>
<evidence type="ECO:0000256" key="4">
    <source>
        <dbReference type="ARBA" id="ARBA00022989"/>
    </source>
</evidence>
<feature type="domain" description="Major facilitator superfamily (MFS) profile" evidence="7">
    <location>
        <begin position="3"/>
        <end position="389"/>
    </location>
</feature>
<evidence type="ECO:0000256" key="6">
    <source>
        <dbReference type="SAM" id="Phobius"/>
    </source>
</evidence>
<gene>
    <name evidence="8" type="ORF">QO011_006176</name>
</gene>
<comment type="caution">
    <text evidence="8">The sequence shown here is derived from an EMBL/GenBank/DDBJ whole genome shotgun (WGS) entry which is preliminary data.</text>
</comment>
<feature type="transmembrane region" description="Helical" evidence="6">
    <location>
        <begin position="235"/>
        <end position="260"/>
    </location>
</feature>
<evidence type="ECO:0000256" key="2">
    <source>
        <dbReference type="ARBA" id="ARBA00022475"/>
    </source>
</evidence>
<dbReference type="InterPro" id="IPR050189">
    <property type="entry name" value="MFS_Efflux_Transporters"/>
</dbReference>
<feature type="transmembrane region" description="Helical" evidence="6">
    <location>
        <begin position="362"/>
        <end position="383"/>
    </location>
</feature>
<dbReference type="Gene3D" id="1.20.1250.20">
    <property type="entry name" value="MFS general substrate transporter like domains"/>
    <property type="match status" value="1"/>
</dbReference>
<dbReference type="InterPro" id="IPR036259">
    <property type="entry name" value="MFS_trans_sf"/>
</dbReference>
<dbReference type="RefSeq" id="WP_307281011.1">
    <property type="nucleotide sequence ID" value="NZ_JAUSVX010000015.1"/>
</dbReference>
<name>A0ABU0JFS5_9HYPH</name>
<feature type="transmembrane region" description="Helical" evidence="6">
    <location>
        <begin position="159"/>
        <end position="180"/>
    </location>
</feature>
<proteinExistence type="predicted"/>
<dbReference type="EMBL" id="JAUSVX010000015">
    <property type="protein sequence ID" value="MDQ0473142.1"/>
    <property type="molecule type" value="Genomic_DNA"/>
</dbReference>
<feature type="transmembrane region" description="Helical" evidence="6">
    <location>
        <begin position="267"/>
        <end position="289"/>
    </location>
</feature>
<accession>A0ABU0JFS5</accession>
<feature type="transmembrane region" description="Helical" evidence="6">
    <location>
        <begin position="337"/>
        <end position="356"/>
    </location>
</feature>
<keyword evidence="2" id="KW-1003">Cell membrane</keyword>
<dbReference type="PANTHER" id="PTHR43124:SF3">
    <property type="entry name" value="CHLORAMPHENICOL EFFLUX PUMP RV0191"/>
    <property type="match status" value="1"/>
</dbReference>
<protein>
    <submittedName>
        <fullName evidence="8">MFS family arabinose efflux permease</fullName>
    </submittedName>
</protein>
<evidence type="ECO:0000259" key="7">
    <source>
        <dbReference type="PROSITE" id="PS50850"/>
    </source>
</evidence>
<organism evidence="8 9">
    <name type="scientific">Labrys wisconsinensis</name>
    <dbReference type="NCBI Taxonomy" id="425677"/>
    <lineage>
        <taxon>Bacteria</taxon>
        <taxon>Pseudomonadati</taxon>
        <taxon>Pseudomonadota</taxon>
        <taxon>Alphaproteobacteria</taxon>
        <taxon>Hyphomicrobiales</taxon>
        <taxon>Xanthobacteraceae</taxon>
        <taxon>Labrys</taxon>
    </lineage>
</organism>
<feature type="transmembrane region" description="Helical" evidence="6">
    <location>
        <begin position="201"/>
        <end position="223"/>
    </location>
</feature>
<keyword evidence="3 6" id="KW-0812">Transmembrane</keyword>
<feature type="transmembrane region" description="Helical" evidence="6">
    <location>
        <begin position="301"/>
        <end position="325"/>
    </location>
</feature>
<dbReference type="InterPro" id="IPR011701">
    <property type="entry name" value="MFS"/>
</dbReference>
<dbReference type="InterPro" id="IPR020846">
    <property type="entry name" value="MFS_dom"/>
</dbReference>
<evidence type="ECO:0000256" key="3">
    <source>
        <dbReference type="ARBA" id="ARBA00022692"/>
    </source>
</evidence>
<feature type="transmembrane region" description="Helical" evidence="6">
    <location>
        <begin position="7"/>
        <end position="28"/>
    </location>
</feature>
<dbReference type="SUPFAM" id="SSF103473">
    <property type="entry name" value="MFS general substrate transporter"/>
    <property type="match status" value="1"/>
</dbReference>
<feature type="transmembrane region" description="Helical" evidence="6">
    <location>
        <begin position="127"/>
        <end position="153"/>
    </location>
</feature>
<reference evidence="8 9" key="1">
    <citation type="submission" date="2023-07" db="EMBL/GenBank/DDBJ databases">
        <title>Genomic Encyclopedia of Type Strains, Phase IV (KMG-IV): sequencing the most valuable type-strain genomes for metagenomic binning, comparative biology and taxonomic classification.</title>
        <authorList>
            <person name="Goeker M."/>
        </authorList>
    </citation>
    <scope>NUCLEOTIDE SEQUENCE [LARGE SCALE GENOMIC DNA]</scope>
    <source>
        <strain evidence="8 9">DSM 19619</strain>
    </source>
</reference>
<dbReference type="PROSITE" id="PS50850">
    <property type="entry name" value="MFS"/>
    <property type="match status" value="1"/>
</dbReference>
<feature type="transmembrane region" description="Helical" evidence="6">
    <location>
        <begin position="94"/>
        <end position="115"/>
    </location>
</feature>
<evidence type="ECO:0000256" key="1">
    <source>
        <dbReference type="ARBA" id="ARBA00004651"/>
    </source>
</evidence>
<feature type="transmembrane region" description="Helical" evidence="6">
    <location>
        <begin position="69"/>
        <end position="88"/>
    </location>
</feature>
<evidence type="ECO:0000313" key="9">
    <source>
        <dbReference type="Proteomes" id="UP001242480"/>
    </source>
</evidence>
<dbReference type="PROSITE" id="PS00216">
    <property type="entry name" value="SUGAR_TRANSPORT_1"/>
    <property type="match status" value="1"/>
</dbReference>
<keyword evidence="9" id="KW-1185">Reference proteome</keyword>
<dbReference type="InterPro" id="IPR005829">
    <property type="entry name" value="Sugar_transporter_CS"/>
</dbReference>
<dbReference type="PANTHER" id="PTHR43124">
    <property type="entry name" value="PURINE EFFLUX PUMP PBUE"/>
    <property type="match status" value="1"/>
</dbReference>
<dbReference type="Proteomes" id="UP001242480">
    <property type="component" value="Unassembled WGS sequence"/>
</dbReference>
<evidence type="ECO:0000313" key="8">
    <source>
        <dbReference type="EMBL" id="MDQ0473142.1"/>
    </source>
</evidence>
<sequence length="396" mass="40473">MFVIIVLWAAFFVINFNVAMMIPLLPFMQHDIGLTPGESGLVLAAFPVVALLANLALGPFIDRYGRRRFIVAGAAGCAGLLLATAAGHSAAPVVLGRAATGLFMPMVGASVFAAIADHVPPSGRARAAGIVTSAAPIAFLVSMSLGLLLGGLVSWRASLILFAAVCLALAVAASALPAAAEMPGAPVSWRSYRERLLPRSPASGTGLLLACYFCWSAGMYVFLGLYPGWLVQHGLAGAGTGVIGLVLFLGELGGLAGALLSPRLSRLFGHGLVACAMASLAIALLMPLVPLGVGRPLAQALAYGLFAFGRDLMLALILGGAMTLVPAGRRGSLNATLNAVYQSGATLGGLASARLYGLRPDFTANAAVASAVFAACAVMLWILARLRPRADALVAE</sequence>
<comment type="subcellular location">
    <subcellularLocation>
        <location evidence="1">Cell membrane</location>
        <topology evidence="1">Multi-pass membrane protein</topology>
    </subcellularLocation>
</comment>
<keyword evidence="5 6" id="KW-0472">Membrane</keyword>
<feature type="transmembrane region" description="Helical" evidence="6">
    <location>
        <begin position="40"/>
        <end position="57"/>
    </location>
</feature>
<evidence type="ECO:0000256" key="5">
    <source>
        <dbReference type="ARBA" id="ARBA00023136"/>
    </source>
</evidence>
<keyword evidence="4 6" id="KW-1133">Transmembrane helix</keyword>